<evidence type="ECO:0000313" key="1">
    <source>
        <dbReference type="EMBL" id="KAJ4478716.1"/>
    </source>
</evidence>
<dbReference type="EMBL" id="JANVFS010000017">
    <property type="protein sequence ID" value="KAJ4478716.1"/>
    <property type="molecule type" value="Genomic_DNA"/>
</dbReference>
<dbReference type="Proteomes" id="UP001150238">
    <property type="component" value="Unassembled WGS sequence"/>
</dbReference>
<reference evidence="1" key="2">
    <citation type="journal article" date="2023" name="Proc. Natl. Acad. Sci. U.S.A.">
        <title>A global phylogenomic analysis of the shiitake genus Lentinula.</title>
        <authorList>
            <person name="Sierra-Patev S."/>
            <person name="Min B."/>
            <person name="Naranjo-Ortiz M."/>
            <person name="Looney B."/>
            <person name="Konkel Z."/>
            <person name="Slot J.C."/>
            <person name="Sakamoto Y."/>
            <person name="Steenwyk J.L."/>
            <person name="Rokas A."/>
            <person name="Carro J."/>
            <person name="Camarero S."/>
            <person name="Ferreira P."/>
            <person name="Molpeceres G."/>
            <person name="Ruiz-Duenas F.J."/>
            <person name="Serrano A."/>
            <person name="Henrissat B."/>
            <person name="Drula E."/>
            <person name="Hughes K.W."/>
            <person name="Mata J.L."/>
            <person name="Ishikawa N.K."/>
            <person name="Vargas-Isla R."/>
            <person name="Ushijima S."/>
            <person name="Smith C.A."/>
            <person name="Donoghue J."/>
            <person name="Ahrendt S."/>
            <person name="Andreopoulos W."/>
            <person name="He G."/>
            <person name="LaButti K."/>
            <person name="Lipzen A."/>
            <person name="Ng V."/>
            <person name="Riley R."/>
            <person name="Sandor L."/>
            <person name="Barry K."/>
            <person name="Martinez A.T."/>
            <person name="Xiao Y."/>
            <person name="Gibbons J.G."/>
            <person name="Terashima K."/>
            <person name="Grigoriev I.V."/>
            <person name="Hibbett D."/>
        </authorList>
    </citation>
    <scope>NUCLEOTIDE SEQUENCE</scope>
    <source>
        <strain evidence="1">Sp2 HRB7682 ss15</strain>
    </source>
</reference>
<reference evidence="1" key="1">
    <citation type="submission" date="2022-08" db="EMBL/GenBank/DDBJ databases">
        <authorList>
            <consortium name="DOE Joint Genome Institute"/>
            <person name="Min B."/>
            <person name="Riley R."/>
            <person name="Sierra-Patev S."/>
            <person name="Naranjo-Ortiz M."/>
            <person name="Looney B."/>
            <person name="Konkel Z."/>
            <person name="Slot J.C."/>
            <person name="Sakamoto Y."/>
            <person name="Steenwyk J.L."/>
            <person name="Rokas A."/>
            <person name="Carro J."/>
            <person name="Camarero S."/>
            <person name="Ferreira P."/>
            <person name="Molpeceres G."/>
            <person name="Ruiz-Duenas F.J."/>
            <person name="Serrano A."/>
            <person name="Henrissat B."/>
            <person name="Drula E."/>
            <person name="Hughes K.W."/>
            <person name="Mata J.L."/>
            <person name="Ishikawa N.K."/>
            <person name="Vargas-Isla R."/>
            <person name="Ushijima S."/>
            <person name="Smith C.A."/>
            <person name="Ahrendt S."/>
            <person name="Andreopoulos W."/>
            <person name="He G."/>
            <person name="Labutti K."/>
            <person name="Lipzen A."/>
            <person name="Ng V."/>
            <person name="Sandor L."/>
            <person name="Barry K."/>
            <person name="Martinez A.T."/>
            <person name="Xiao Y."/>
            <person name="Gibbons J.G."/>
            <person name="Terashima K."/>
            <person name="Hibbett D.S."/>
            <person name="Grigoriev I.V."/>
        </authorList>
    </citation>
    <scope>NUCLEOTIDE SEQUENCE</scope>
    <source>
        <strain evidence="1">Sp2 HRB7682 ss15</strain>
    </source>
</reference>
<dbReference type="AlphaFoldDB" id="A0A9W9AC53"/>
<gene>
    <name evidence="1" type="ORF">C8J55DRAFT_81551</name>
</gene>
<proteinExistence type="predicted"/>
<sequence>MPLALVASQTSPPTEAVVVQAGTKSLKRPVKLRQSPKHRIRSLIRLRARVLSSIRGIMRTRTGALTIYGYTNTTPFTSNSSITIFHWLASTAGSDDASGTLWIHDNFGMYIVNVNNTFGLGVQVIALSQDGRQVGSMGVGFMGITIHCMRTRNAGLFEGVHRRRYRFMMV</sequence>
<comment type="caution">
    <text evidence="1">The sequence shown here is derived from an EMBL/GenBank/DDBJ whole genome shotgun (WGS) entry which is preliminary data.</text>
</comment>
<accession>A0A9W9AC53</accession>
<evidence type="ECO:0000313" key="2">
    <source>
        <dbReference type="Proteomes" id="UP001150238"/>
    </source>
</evidence>
<organism evidence="1 2">
    <name type="scientific">Lentinula lateritia</name>
    <dbReference type="NCBI Taxonomy" id="40482"/>
    <lineage>
        <taxon>Eukaryota</taxon>
        <taxon>Fungi</taxon>
        <taxon>Dikarya</taxon>
        <taxon>Basidiomycota</taxon>
        <taxon>Agaricomycotina</taxon>
        <taxon>Agaricomycetes</taxon>
        <taxon>Agaricomycetidae</taxon>
        <taxon>Agaricales</taxon>
        <taxon>Marasmiineae</taxon>
        <taxon>Omphalotaceae</taxon>
        <taxon>Lentinula</taxon>
    </lineage>
</organism>
<protein>
    <submittedName>
        <fullName evidence="1">Uncharacterized protein</fullName>
    </submittedName>
</protein>
<name>A0A9W9AC53_9AGAR</name>